<reference evidence="7" key="1">
    <citation type="journal article" date="2019" name="Int. J. Syst. Evol. Microbiol.">
        <title>The Global Catalogue of Microorganisms (GCM) 10K type strain sequencing project: providing services to taxonomists for standard genome sequencing and annotation.</title>
        <authorList>
            <consortium name="The Broad Institute Genomics Platform"/>
            <consortium name="The Broad Institute Genome Sequencing Center for Infectious Disease"/>
            <person name="Wu L."/>
            <person name="Ma J."/>
        </authorList>
    </citation>
    <scope>NUCLEOTIDE SEQUENCE [LARGE SCALE GENOMIC DNA]</scope>
    <source>
        <strain evidence="7">JCM 18532</strain>
    </source>
</reference>
<evidence type="ECO:0000313" key="7">
    <source>
        <dbReference type="Proteomes" id="UP001499882"/>
    </source>
</evidence>
<dbReference type="Pfam" id="PF00496">
    <property type="entry name" value="SBP_bac_5"/>
    <property type="match status" value="1"/>
</dbReference>
<name>A0ABP8Z944_9ACTN</name>
<dbReference type="InterPro" id="IPR000914">
    <property type="entry name" value="SBP_5_dom"/>
</dbReference>
<dbReference type="RefSeq" id="WP_345528600.1">
    <property type="nucleotide sequence ID" value="NZ_BAABKN010000023.1"/>
</dbReference>
<evidence type="ECO:0000259" key="5">
    <source>
        <dbReference type="Pfam" id="PF00496"/>
    </source>
</evidence>
<dbReference type="PANTHER" id="PTHR30290:SF10">
    <property type="entry name" value="PERIPLASMIC OLIGOPEPTIDE-BINDING PROTEIN-RELATED"/>
    <property type="match status" value="1"/>
</dbReference>
<dbReference type="InterPro" id="IPR006311">
    <property type="entry name" value="TAT_signal"/>
</dbReference>
<evidence type="ECO:0000313" key="6">
    <source>
        <dbReference type="EMBL" id="GAA4749977.1"/>
    </source>
</evidence>
<dbReference type="PROSITE" id="PS51318">
    <property type="entry name" value="TAT"/>
    <property type="match status" value="1"/>
</dbReference>
<feature type="domain" description="Solute-binding protein family 5" evidence="5">
    <location>
        <begin position="97"/>
        <end position="410"/>
    </location>
</feature>
<dbReference type="Gene3D" id="3.10.105.10">
    <property type="entry name" value="Dipeptide-binding Protein, Domain 3"/>
    <property type="match status" value="1"/>
</dbReference>
<dbReference type="InterPro" id="IPR030678">
    <property type="entry name" value="Peptide/Ni-bd"/>
</dbReference>
<evidence type="ECO:0000256" key="2">
    <source>
        <dbReference type="ARBA" id="ARBA00005695"/>
    </source>
</evidence>
<dbReference type="PANTHER" id="PTHR30290">
    <property type="entry name" value="PERIPLASMIC BINDING COMPONENT OF ABC TRANSPORTER"/>
    <property type="match status" value="1"/>
</dbReference>
<comment type="caution">
    <text evidence="6">The sequence shown here is derived from an EMBL/GenBank/DDBJ whole genome shotgun (WGS) entry which is preliminary data.</text>
</comment>
<protein>
    <submittedName>
        <fullName evidence="6">ABC transporter substrate-binding protein</fullName>
    </submittedName>
</protein>
<keyword evidence="4" id="KW-0732">Signal</keyword>
<evidence type="ECO:0000256" key="1">
    <source>
        <dbReference type="ARBA" id="ARBA00004196"/>
    </source>
</evidence>
<dbReference type="PIRSF" id="PIRSF002741">
    <property type="entry name" value="MppA"/>
    <property type="match status" value="1"/>
</dbReference>
<evidence type="ECO:0000256" key="3">
    <source>
        <dbReference type="ARBA" id="ARBA00022448"/>
    </source>
</evidence>
<sequence>MPTFSRSTRTNVPNLNRRTFLGASLGAGLILALEACGGTSSGGASGSGGGSGGGTIKWAWQLPTTWDPVTSSAGSDVQMLALAYDPITALDEQGNAIPWLAESWTYDKSGKQVTFKLKSGLKFSDGSPLDAEAVAKSIERGRTQDGSLIAPQLATIKKVSASGELDVVVELSEVDYQYPLLFAGKTGMVVNPAVFEKDADSLATQPAGSGPFAVTSYTQNDHATMKKNSHFFAADEIEVAAFDLYPQPDPATAVAAVQSGQFNLVRIGGAQVEQAKQAGLDVDVIESMFVSCLDVHSGMAPFDDPAAVEALKFAIDREKIKEVANFGIGDVNYQPFPPGYVGYNEDLAEVYAFDPEKARSLLADAGYDKPVPVVLTSSGFAPAAVELIQAQLNEVGFEAKIETIPGTQHTQLVYIEHSKALTYDGFAGRESPVQAFQVLFGAEGLMNPNRWSNPALEAQLKKVKETPTDAAEYPALLQEATKIAVTSYPNTFLFQTPSIVVRKGVSKLPASPSLRRFEGVTAS</sequence>
<dbReference type="InterPro" id="IPR039424">
    <property type="entry name" value="SBP_5"/>
</dbReference>
<organism evidence="6 7">
    <name type="scientific">Nocardioides endophyticus</name>
    <dbReference type="NCBI Taxonomy" id="1353775"/>
    <lineage>
        <taxon>Bacteria</taxon>
        <taxon>Bacillati</taxon>
        <taxon>Actinomycetota</taxon>
        <taxon>Actinomycetes</taxon>
        <taxon>Propionibacteriales</taxon>
        <taxon>Nocardioidaceae</taxon>
        <taxon>Nocardioides</taxon>
    </lineage>
</organism>
<dbReference type="EMBL" id="BAABKN010000023">
    <property type="protein sequence ID" value="GAA4749977.1"/>
    <property type="molecule type" value="Genomic_DNA"/>
</dbReference>
<comment type="similarity">
    <text evidence="2">Belongs to the bacterial solute-binding protein 5 family.</text>
</comment>
<evidence type="ECO:0000256" key="4">
    <source>
        <dbReference type="ARBA" id="ARBA00022729"/>
    </source>
</evidence>
<keyword evidence="3" id="KW-0813">Transport</keyword>
<accession>A0ABP8Z944</accession>
<dbReference type="Gene3D" id="3.40.190.10">
    <property type="entry name" value="Periplasmic binding protein-like II"/>
    <property type="match status" value="1"/>
</dbReference>
<dbReference type="SUPFAM" id="SSF53850">
    <property type="entry name" value="Periplasmic binding protein-like II"/>
    <property type="match status" value="1"/>
</dbReference>
<keyword evidence="7" id="KW-1185">Reference proteome</keyword>
<comment type="subcellular location">
    <subcellularLocation>
        <location evidence="1">Cell envelope</location>
    </subcellularLocation>
</comment>
<dbReference type="Proteomes" id="UP001499882">
    <property type="component" value="Unassembled WGS sequence"/>
</dbReference>
<gene>
    <name evidence="6" type="ORF">GCM10023350_38910</name>
</gene>
<proteinExistence type="inferred from homology"/>